<evidence type="ECO:0000313" key="10">
    <source>
        <dbReference type="WBParaSite" id="SSTP_0001116700.1"/>
    </source>
</evidence>
<accession>A0A0K0ENY0</accession>
<dbReference type="PANTHER" id="PTHR11003:SF291">
    <property type="entry name" value="IP11374P"/>
    <property type="match status" value="1"/>
</dbReference>
<feature type="transmembrane region" description="Helical" evidence="8">
    <location>
        <begin position="141"/>
        <end position="158"/>
    </location>
</feature>
<evidence type="ECO:0000256" key="4">
    <source>
        <dbReference type="ARBA" id="ARBA00022989"/>
    </source>
</evidence>
<feature type="transmembrane region" description="Helical" evidence="8">
    <location>
        <begin position="241"/>
        <end position="260"/>
    </location>
</feature>
<keyword evidence="5" id="KW-0406">Ion transport</keyword>
<evidence type="ECO:0000256" key="2">
    <source>
        <dbReference type="ARBA" id="ARBA00022448"/>
    </source>
</evidence>
<dbReference type="STRING" id="6248.A0A0K0ENY0"/>
<dbReference type="AlphaFoldDB" id="A0A0K0ENY0"/>
<evidence type="ECO:0000256" key="6">
    <source>
        <dbReference type="ARBA" id="ARBA00023136"/>
    </source>
</evidence>
<protein>
    <submittedName>
        <fullName evidence="10">Ion_trans_2 domain-containing protein</fullName>
    </submittedName>
</protein>
<keyword evidence="4 8" id="KW-1133">Transmembrane helix</keyword>
<dbReference type="WBParaSite" id="SSTP_0001116700.1">
    <property type="protein sequence ID" value="SSTP_0001116700.1"/>
    <property type="gene ID" value="SSTP_0001116700"/>
</dbReference>
<name>A0A0K0ENY0_STRER</name>
<dbReference type="GO" id="GO:0005886">
    <property type="term" value="C:plasma membrane"/>
    <property type="evidence" value="ECO:0007669"/>
    <property type="project" value="TreeGrafter"/>
</dbReference>
<comment type="subcellular location">
    <subcellularLocation>
        <location evidence="1">Membrane</location>
        <topology evidence="1">Multi-pass membrane protein</topology>
    </subcellularLocation>
</comment>
<keyword evidence="2" id="KW-0813">Transport</keyword>
<dbReference type="GO" id="GO:0022841">
    <property type="term" value="F:potassium ion leak channel activity"/>
    <property type="evidence" value="ECO:0007669"/>
    <property type="project" value="TreeGrafter"/>
</dbReference>
<proteinExistence type="predicted"/>
<keyword evidence="6 8" id="KW-0472">Membrane</keyword>
<dbReference type="PANTHER" id="PTHR11003">
    <property type="entry name" value="POTASSIUM CHANNEL, SUBFAMILY K"/>
    <property type="match status" value="1"/>
</dbReference>
<evidence type="ECO:0000256" key="3">
    <source>
        <dbReference type="ARBA" id="ARBA00022692"/>
    </source>
</evidence>
<reference evidence="10" key="1">
    <citation type="submission" date="2015-08" db="UniProtKB">
        <authorList>
            <consortium name="WormBaseParasite"/>
        </authorList>
    </citation>
    <scope>IDENTIFICATION</scope>
</reference>
<dbReference type="Gene3D" id="1.10.287.70">
    <property type="match status" value="1"/>
</dbReference>
<evidence type="ECO:0000256" key="5">
    <source>
        <dbReference type="ARBA" id="ARBA00023065"/>
    </source>
</evidence>
<evidence type="ECO:0000259" key="9">
    <source>
        <dbReference type="Pfam" id="PF07885"/>
    </source>
</evidence>
<dbReference type="GO" id="GO:0015271">
    <property type="term" value="F:outward rectifier potassium channel activity"/>
    <property type="evidence" value="ECO:0007669"/>
    <property type="project" value="TreeGrafter"/>
</dbReference>
<evidence type="ECO:0000256" key="7">
    <source>
        <dbReference type="ARBA" id="ARBA00023303"/>
    </source>
</evidence>
<keyword evidence="3 8" id="KW-0812">Transmembrane</keyword>
<evidence type="ECO:0000256" key="8">
    <source>
        <dbReference type="SAM" id="Phobius"/>
    </source>
</evidence>
<feature type="domain" description="Potassium channel" evidence="9">
    <location>
        <begin position="108"/>
        <end position="163"/>
    </location>
</feature>
<dbReference type="Pfam" id="PF07885">
    <property type="entry name" value="Ion_trans_2"/>
    <property type="match status" value="1"/>
</dbReference>
<evidence type="ECO:0000256" key="1">
    <source>
        <dbReference type="ARBA" id="ARBA00004141"/>
    </source>
</evidence>
<dbReference type="SUPFAM" id="SSF81324">
    <property type="entry name" value="Voltage-gated potassium channels"/>
    <property type="match status" value="1"/>
</dbReference>
<sequence length="279" mass="32674">MENNQKKTQIRLYIYVIVILLYFIYGVIFFYCLENSATIQRRQQYNERCKERSSKSLFDINNDLNNMMNEDIKNTSLLFTINSSFYKKILKSIDEIDQCHLYDSGINVKEVDIPNAISFVYAITITLGSGDVYAITNEGKIFFILFSILSIPLIIAFYTDLTEGVISSIIHKLNFIILYMKNKFSKNKMNKVTFQSELKKMNKKPLQYYILFFISLILIFIICTGNHYYQSHLSRTNDTVLQSMTYIIENFALIGLGYNVPKNTVKYLTRELPLMLFDM</sequence>
<feature type="transmembrane region" description="Helical" evidence="8">
    <location>
        <begin position="208"/>
        <end position="229"/>
    </location>
</feature>
<dbReference type="InterPro" id="IPR003280">
    <property type="entry name" value="2pore_dom_K_chnl"/>
</dbReference>
<organism evidence="10">
    <name type="scientific">Strongyloides stercoralis</name>
    <name type="common">Threadworm</name>
    <dbReference type="NCBI Taxonomy" id="6248"/>
    <lineage>
        <taxon>Eukaryota</taxon>
        <taxon>Metazoa</taxon>
        <taxon>Ecdysozoa</taxon>
        <taxon>Nematoda</taxon>
        <taxon>Chromadorea</taxon>
        <taxon>Rhabditida</taxon>
        <taxon>Tylenchina</taxon>
        <taxon>Panagrolaimomorpha</taxon>
        <taxon>Strongyloidoidea</taxon>
        <taxon>Strongyloididae</taxon>
        <taxon>Strongyloides</taxon>
    </lineage>
</organism>
<feature type="transmembrane region" description="Helical" evidence="8">
    <location>
        <begin position="12"/>
        <end position="33"/>
    </location>
</feature>
<feature type="transmembrane region" description="Helical" evidence="8">
    <location>
        <begin position="164"/>
        <end position="180"/>
    </location>
</feature>
<keyword evidence="7" id="KW-0407">Ion channel</keyword>
<dbReference type="GO" id="GO:0030322">
    <property type="term" value="P:stabilization of membrane potential"/>
    <property type="evidence" value="ECO:0007669"/>
    <property type="project" value="TreeGrafter"/>
</dbReference>
<dbReference type="InterPro" id="IPR013099">
    <property type="entry name" value="K_chnl_dom"/>
</dbReference>